<reference evidence="9 10" key="1">
    <citation type="submission" date="2016-11" db="EMBL/GenBank/DDBJ databases">
        <authorList>
            <person name="Jaros S."/>
            <person name="Januszkiewicz K."/>
            <person name="Wedrychowicz H."/>
        </authorList>
    </citation>
    <scope>NUCLEOTIDE SEQUENCE [LARGE SCALE GENOMIC DNA]</scope>
    <source>
        <strain evidence="9 10">DSM 5091</strain>
    </source>
</reference>
<dbReference type="InterPro" id="IPR010920">
    <property type="entry name" value="LSM_dom_sf"/>
</dbReference>
<dbReference type="SUPFAM" id="SSF50182">
    <property type="entry name" value="Sm-like ribonucleoproteins"/>
    <property type="match status" value="1"/>
</dbReference>
<feature type="transmembrane region" description="Helical" evidence="7">
    <location>
        <begin position="77"/>
        <end position="102"/>
    </location>
</feature>
<evidence type="ECO:0000256" key="5">
    <source>
        <dbReference type="ARBA" id="ARBA00023136"/>
    </source>
</evidence>
<keyword evidence="2" id="KW-1003">Cell membrane</keyword>
<feature type="region of interest" description="Disordered" evidence="6">
    <location>
        <begin position="303"/>
        <end position="328"/>
    </location>
</feature>
<dbReference type="PANTHER" id="PTHR30221">
    <property type="entry name" value="SMALL-CONDUCTANCE MECHANOSENSITIVE CHANNEL"/>
    <property type="match status" value="1"/>
</dbReference>
<dbReference type="RefSeq" id="WP_072909331.1">
    <property type="nucleotide sequence ID" value="NZ_FQZT01000011.1"/>
</dbReference>
<dbReference type="InterPro" id="IPR011066">
    <property type="entry name" value="MscS_channel_C_sf"/>
</dbReference>
<evidence type="ECO:0000256" key="3">
    <source>
        <dbReference type="ARBA" id="ARBA00022692"/>
    </source>
</evidence>
<dbReference type="InterPro" id="IPR006685">
    <property type="entry name" value="MscS_channel_2nd"/>
</dbReference>
<evidence type="ECO:0000256" key="1">
    <source>
        <dbReference type="ARBA" id="ARBA00004651"/>
    </source>
</evidence>
<feature type="transmembrane region" description="Helical" evidence="7">
    <location>
        <begin position="6"/>
        <end position="26"/>
    </location>
</feature>
<evidence type="ECO:0000313" key="9">
    <source>
        <dbReference type="EMBL" id="SHJ61215.1"/>
    </source>
</evidence>
<evidence type="ECO:0000256" key="6">
    <source>
        <dbReference type="SAM" id="MobiDB-lite"/>
    </source>
</evidence>
<dbReference type="EMBL" id="FQZT01000011">
    <property type="protein sequence ID" value="SHJ61215.1"/>
    <property type="molecule type" value="Genomic_DNA"/>
</dbReference>
<gene>
    <name evidence="9" type="ORF">SAMN02745165_02762</name>
</gene>
<dbReference type="InterPro" id="IPR045275">
    <property type="entry name" value="MscS_archaea/bacteria_type"/>
</dbReference>
<name>A0A1M6KQL4_MALRU</name>
<dbReference type="STRING" id="1122189.SAMN02745165_02762"/>
<comment type="subcellular location">
    <subcellularLocation>
        <location evidence="1">Cell membrane</location>
        <topology evidence="1">Multi-pass membrane protein</topology>
    </subcellularLocation>
</comment>
<accession>A0A1M6KQL4</accession>
<dbReference type="GO" id="GO:0005886">
    <property type="term" value="C:plasma membrane"/>
    <property type="evidence" value="ECO:0007669"/>
    <property type="project" value="UniProtKB-SubCell"/>
</dbReference>
<dbReference type="PANTHER" id="PTHR30221:SF18">
    <property type="entry name" value="SLL0590 PROTEIN"/>
    <property type="match status" value="1"/>
</dbReference>
<dbReference type="SUPFAM" id="SSF82689">
    <property type="entry name" value="Mechanosensitive channel protein MscS (YggB), C-terminal domain"/>
    <property type="match status" value="1"/>
</dbReference>
<keyword evidence="4 7" id="KW-1133">Transmembrane helix</keyword>
<evidence type="ECO:0000256" key="7">
    <source>
        <dbReference type="SAM" id="Phobius"/>
    </source>
</evidence>
<organism evidence="9 10">
    <name type="scientific">Malonomonas rubra DSM 5091</name>
    <dbReference type="NCBI Taxonomy" id="1122189"/>
    <lineage>
        <taxon>Bacteria</taxon>
        <taxon>Pseudomonadati</taxon>
        <taxon>Thermodesulfobacteriota</taxon>
        <taxon>Desulfuromonadia</taxon>
        <taxon>Desulfuromonadales</taxon>
        <taxon>Geopsychrobacteraceae</taxon>
        <taxon>Malonomonas</taxon>
    </lineage>
</organism>
<keyword evidence="5 7" id="KW-0472">Membrane</keyword>
<feature type="compositionally biased region" description="Basic and acidic residues" evidence="6">
    <location>
        <begin position="303"/>
        <end position="314"/>
    </location>
</feature>
<dbReference type="Pfam" id="PF00924">
    <property type="entry name" value="MS_channel_2nd"/>
    <property type="match status" value="1"/>
</dbReference>
<keyword evidence="10" id="KW-1185">Reference proteome</keyword>
<evidence type="ECO:0000256" key="4">
    <source>
        <dbReference type="ARBA" id="ARBA00022989"/>
    </source>
</evidence>
<dbReference type="GO" id="GO:0008381">
    <property type="term" value="F:mechanosensitive monoatomic ion channel activity"/>
    <property type="evidence" value="ECO:0007669"/>
    <property type="project" value="InterPro"/>
</dbReference>
<keyword evidence="3 7" id="KW-0812">Transmembrane</keyword>
<dbReference type="AlphaFoldDB" id="A0A1M6KQL4"/>
<dbReference type="InterPro" id="IPR023408">
    <property type="entry name" value="MscS_beta-dom_sf"/>
</dbReference>
<sequence length="353" mass="39192">MNLELLARFLGPLVVVALLAGILIALNWGLGRLIQRHPEKSFQKQLFMLIITLLMVVIAVVLLPISDNLRGQILSLLGILLSATIALSATTFLGNAMAGIMLRNVRSFKIGDFVYIEKYFGRVSGRGLFHLEIQTEDRDLLTLPNLYVTNNPVKVTRESGTIVSTEVSLGYDVPRGRVEEVLLQAAKAAGLEEPFVYLVRLGDFSVVYQVKGLLTDVKLLLSARSRLNGEVLDALHCAGVEIVSPNFMNTRNVESASFIPKVLVEGTDARVESKPEDIIFDKAEQAETLEEQKDALVEIESRLQDLGNSEKKDTQPTGNLKQQEERLKRQHAMLKDRIDQASEELTAEKQADK</sequence>
<evidence type="ECO:0000313" key="10">
    <source>
        <dbReference type="Proteomes" id="UP000184171"/>
    </source>
</evidence>
<proteinExistence type="predicted"/>
<feature type="domain" description="Mechanosensitive ion channel MscS" evidence="8">
    <location>
        <begin position="93"/>
        <end position="153"/>
    </location>
</feature>
<protein>
    <submittedName>
        <fullName evidence="9">Small-conductance mechanosensitive channel</fullName>
    </submittedName>
</protein>
<evidence type="ECO:0000259" key="8">
    <source>
        <dbReference type="Pfam" id="PF00924"/>
    </source>
</evidence>
<dbReference type="Gene3D" id="2.30.30.60">
    <property type="match status" value="1"/>
</dbReference>
<evidence type="ECO:0000256" key="2">
    <source>
        <dbReference type="ARBA" id="ARBA00022475"/>
    </source>
</evidence>
<dbReference type="Proteomes" id="UP000184171">
    <property type="component" value="Unassembled WGS sequence"/>
</dbReference>
<dbReference type="OrthoDB" id="9780668at2"/>
<feature type="transmembrane region" description="Helical" evidence="7">
    <location>
        <begin position="46"/>
        <end position="65"/>
    </location>
</feature>